<dbReference type="AlphaFoldDB" id="B3MAE5"/>
<organism evidence="6 7">
    <name type="scientific">Drosophila ananassae</name>
    <name type="common">Fruit fly</name>
    <dbReference type="NCBI Taxonomy" id="7217"/>
    <lineage>
        <taxon>Eukaryota</taxon>
        <taxon>Metazoa</taxon>
        <taxon>Ecdysozoa</taxon>
        <taxon>Arthropoda</taxon>
        <taxon>Hexapoda</taxon>
        <taxon>Insecta</taxon>
        <taxon>Pterygota</taxon>
        <taxon>Neoptera</taxon>
        <taxon>Endopterygota</taxon>
        <taxon>Diptera</taxon>
        <taxon>Brachycera</taxon>
        <taxon>Muscomorpha</taxon>
        <taxon>Ephydroidea</taxon>
        <taxon>Drosophilidae</taxon>
        <taxon>Drosophila</taxon>
        <taxon>Sophophora</taxon>
    </lineage>
</organism>
<dbReference type="HOGENOM" id="CLU_512191_0_0_1"/>
<dbReference type="SUPFAM" id="SSF46689">
    <property type="entry name" value="Homeodomain-like"/>
    <property type="match status" value="2"/>
</dbReference>
<feature type="compositionally biased region" description="Low complexity" evidence="4">
    <location>
        <begin position="209"/>
        <end position="221"/>
    </location>
</feature>
<evidence type="ECO:0000256" key="3">
    <source>
        <dbReference type="ARBA" id="ARBA00023242"/>
    </source>
</evidence>
<reference evidence="6 7" key="1">
    <citation type="journal article" date="2007" name="Nature">
        <title>Evolution of genes and genomes on the Drosophila phylogeny.</title>
        <authorList>
            <consortium name="Drosophila 12 Genomes Consortium"/>
            <person name="Clark A.G."/>
            <person name="Eisen M.B."/>
            <person name="Smith D.R."/>
            <person name="Bergman C.M."/>
            <person name="Oliver B."/>
            <person name="Markow T.A."/>
            <person name="Kaufman T.C."/>
            <person name="Kellis M."/>
            <person name="Gelbart W."/>
            <person name="Iyer V.N."/>
            <person name="Pollard D.A."/>
            <person name="Sackton T.B."/>
            <person name="Larracuente A.M."/>
            <person name="Singh N.D."/>
            <person name="Abad J.P."/>
            <person name="Abt D.N."/>
            <person name="Adryan B."/>
            <person name="Aguade M."/>
            <person name="Akashi H."/>
            <person name="Anderson W.W."/>
            <person name="Aquadro C.F."/>
            <person name="Ardell D.H."/>
            <person name="Arguello R."/>
            <person name="Artieri C.G."/>
            <person name="Barbash D.A."/>
            <person name="Barker D."/>
            <person name="Barsanti P."/>
            <person name="Batterham P."/>
            <person name="Batzoglou S."/>
            <person name="Begun D."/>
            <person name="Bhutkar A."/>
            <person name="Blanco E."/>
            <person name="Bosak S.A."/>
            <person name="Bradley R.K."/>
            <person name="Brand A.D."/>
            <person name="Brent M.R."/>
            <person name="Brooks A.N."/>
            <person name="Brown R.H."/>
            <person name="Butlin R.K."/>
            <person name="Caggese C."/>
            <person name="Calvi B.R."/>
            <person name="Bernardo de Carvalho A."/>
            <person name="Caspi A."/>
            <person name="Castrezana S."/>
            <person name="Celniker S.E."/>
            <person name="Chang J.L."/>
            <person name="Chapple C."/>
            <person name="Chatterji S."/>
            <person name="Chinwalla A."/>
            <person name="Civetta A."/>
            <person name="Clifton S.W."/>
            <person name="Comeron J.M."/>
            <person name="Costello J.C."/>
            <person name="Coyne J.A."/>
            <person name="Daub J."/>
            <person name="David R.G."/>
            <person name="Delcher A.L."/>
            <person name="Delehaunty K."/>
            <person name="Do C.B."/>
            <person name="Ebling H."/>
            <person name="Edwards K."/>
            <person name="Eickbush T."/>
            <person name="Evans J.D."/>
            <person name="Filipski A."/>
            <person name="Findeiss S."/>
            <person name="Freyhult E."/>
            <person name="Fulton L."/>
            <person name="Fulton R."/>
            <person name="Garcia A.C."/>
            <person name="Gardiner A."/>
            <person name="Garfield D.A."/>
            <person name="Garvin B.E."/>
            <person name="Gibson G."/>
            <person name="Gilbert D."/>
            <person name="Gnerre S."/>
            <person name="Godfrey J."/>
            <person name="Good R."/>
            <person name="Gotea V."/>
            <person name="Gravely B."/>
            <person name="Greenberg A.J."/>
            <person name="Griffiths-Jones S."/>
            <person name="Gross S."/>
            <person name="Guigo R."/>
            <person name="Gustafson E.A."/>
            <person name="Haerty W."/>
            <person name="Hahn M.W."/>
            <person name="Halligan D.L."/>
            <person name="Halpern A.L."/>
            <person name="Halter G.M."/>
            <person name="Han M.V."/>
            <person name="Heger A."/>
            <person name="Hillier L."/>
            <person name="Hinrichs A.S."/>
            <person name="Holmes I."/>
            <person name="Hoskins R.A."/>
            <person name="Hubisz M.J."/>
            <person name="Hultmark D."/>
            <person name="Huntley M.A."/>
            <person name="Jaffe D.B."/>
            <person name="Jagadeeshan S."/>
            <person name="Jeck W.R."/>
            <person name="Johnson J."/>
            <person name="Jones C.D."/>
            <person name="Jordan W.C."/>
            <person name="Karpen G.H."/>
            <person name="Kataoka E."/>
            <person name="Keightley P.D."/>
            <person name="Kheradpour P."/>
            <person name="Kirkness E.F."/>
            <person name="Koerich L.B."/>
            <person name="Kristiansen K."/>
            <person name="Kudrna D."/>
            <person name="Kulathinal R.J."/>
            <person name="Kumar S."/>
            <person name="Kwok R."/>
            <person name="Lander E."/>
            <person name="Langley C.H."/>
            <person name="Lapoint R."/>
            <person name="Lazzaro B.P."/>
            <person name="Lee S.J."/>
            <person name="Levesque L."/>
            <person name="Li R."/>
            <person name="Lin C.F."/>
            <person name="Lin M.F."/>
            <person name="Lindblad-Toh K."/>
            <person name="Llopart A."/>
            <person name="Long M."/>
            <person name="Low L."/>
            <person name="Lozovsky E."/>
            <person name="Lu J."/>
            <person name="Luo M."/>
            <person name="Machado C.A."/>
            <person name="Makalowski W."/>
            <person name="Marzo M."/>
            <person name="Matsuda M."/>
            <person name="Matzkin L."/>
            <person name="McAllister B."/>
            <person name="McBride C.S."/>
            <person name="McKernan B."/>
            <person name="McKernan K."/>
            <person name="Mendez-Lago M."/>
            <person name="Minx P."/>
            <person name="Mollenhauer M.U."/>
            <person name="Montooth K."/>
            <person name="Mount S.M."/>
            <person name="Mu X."/>
            <person name="Myers E."/>
            <person name="Negre B."/>
            <person name="Newfeld S."/>
            <person name="Nielsen R."/>
            <person name="Noor M.A."/>
            <person name="O'Grady P."/>
            <person name="Pachter L."/>
            <person name="Papaceit M."/>
            <person name="Parisi M.J."/>
            <person name="Parisi M."/>
            <person name="Parts L."/>
            <person name="Pedersen J.S."/>
            <person name="Pesole G."/>
            <person name="Phillippy A.M."/>
            <person name="Ponting C.P."/>
            <person name="Pop M."/>
            <person name="Porcelli D."/>
            <person name="Powell J.R."/>
            <person name="Prohaska S."/>
            <person name="Pruitt K."/>
            <person name="Puig M."/>
            <person name="Quesneville H."/>
            <person name="Ram K.R."/>
            <person name="Rand D."/>
            <person name="Rasmussen M.D."/>
            <person name="Reed L.K."/>
            <person name="Reenan R."/>
            <person name="Reily A."/>
            <person name="Remington K.A."/>
            <person name="Rieger T.T."/>
            <person name="Ritchie M.G."/>
            <person name="Robin C."/>
            <person name="Rogers Y.H."/>
            <person name="Rohde C."/>
            <person name="Rozas J."/>
            <person name="Rubenfield M.J."/>
            <person name="Ruiz A."/>
            <person name="Russo S."/>
            <person name="Salzberg S.L."/>
            <person name="Sanchez-Gracia A."/>
            <person name="Saranga D.J."/>
            <person name="Sato H."/>
            <person name="Schaeffer S.W."/>
            <person name="Schatz M.C."/>
            <person name="Schlenke T."/>
            <person name="Schwartz R."/>
            <person name="Segarra C."/>
            <person name="Singh R.S."/>
            <person name="Sirot L."/>
            <person name="Sirota M."/>
            <person name="Sisneros N.B."/>
            <person name="Smith C.D."/>
            <person name="Smith T.F."/>
            <person name="Spieth J."/>
            <person name="Stage D.E."/>
            <person name="Stark A."/>
            <person name="Stephan W."/>
            <person name="Strausberg R.L."/>
            <person name="Strempel S."/>
            <person name="Sturgill D."/>
            <person name="Sutton G."/>
            <person name="Sutton G.G."/>
            <person name="Tao W."/>
            <person name="Teichmann S."/>
            <person name="Tobari Y.N."/>
            <person name="Tomimura Y."/>
            <person name="Tsolas J.M."/>
            <person name="Valente V.L."/>
            <person name="Venter E."/>
            <person name="Venter J.C."/>
            <person name="Vicario S."/>
            <person name="Vieira F.G."/>
            <person name="Vilella A.J."/>
            <person name="Villasante A."/>
            <person name="Walenz B."/>
            <person name="Wang J."/>
            <person name="Wasserman M."/>
            <person name="Watts T."/>
            <person name="Wilson D."/>
            <person name="Wilson R.K."/>
            <person name="Wing R.A."/>
            <person name="Wolfner M.F."/>
            <person name="Wong A."/>
            <person name="Wong G.K."/>
            <person name="Wu C.I."/>
            <person name="Wu G."/>
            <person name="Yamamoto D."/>
            <person name="Yang H.P."/>
            <person name="Yang S.P."/>
            <person name="Yorke J.A."/>
            <person name="Yoshida K."/>
            <person name="Zdobnov E."/>
            <person name="Zhang P."/>
            <person name="Zhang Y."/>
            <person name="Zimin A.V."/>
            <person name="Baldwin J."/>
            <person name="Abdouelleil A."/>
            <person name="Abdulkadir J."/>
            <person name="Abebe A."/>
            <person name="Abera B."/>
            <person name="Abreu J."/>
            <person name="Acer S.C."/>
            <person name="Aftuck L."/>
            <person name="Alexander A."/>
            <person name="An P."/>
            <person name="Anderson E."/>
            <person name="Anderson S."/>
            <person name="Arachi H."/>
            <person name="Azer M."/>
            <person name="Bachantsang P."/>
            <person name="Barry A."/>
            <person name="Bayul T."/>
            <person name="Berlin A."/>
            <person name="Bessette D."/>
            <person name="Bloom T."/>
            <person name="Blye J."/>
            <person name="Boguslavskiy L."/>
            <person name="Bonnet C."/>
            <person name="Boukhgalter B."/>
            <person name="Bourzgui I."/>
            <person name="Brown A."/>
            <person name="Cahill P."/>
            <person name="Channer S."/>
            <person name="Cheshatsang Y."/>
            <person name="Chuda L."/>
            <person name="Citroen M."/>
            <person name="Collymore A."/>
            <person name="Cooke P."/>
            <person name="Costello M."/>
            <person name="D'Aco K."/>
            <person name="Daza R."/>
            <person name="De Haan G."/>
            <person name="DeGray S."/>
            <person name="DeMaso C."/>
            <person name="Dhargay N."/>
            <person name="Dooley K."/>
            <person name="Dooley E."/>
            <person name="Doricent M."/>
            <person name="Dorje P."/>
            <person name="Dorjee K."/>
            <person name="Dupes A."/>
            <person name="Elong R."/>
            <person name="Falk J."/>
            <person name="Farina A."/>
            <person name="Faro S."/>
            <person name="Ferguson D."/>
            <person name="Fisher S."/>
            <person name="Foley C.D."/>
            <person name="Franke A."/>
            <person name="Friedrich D."/>
            <person name="Gadbois L."/>
            <person name="Gearin G."/>
            <person name="Gearin C.R."/>
            <person name="Giannoukos G."/>
            <person name="Goode T."/>
            <person name="Graham J."/>
            <person name="Grandbois E."/>
            <person name="Grewal S."/>
            <person name="Gyaltsen K."/>
            <person name="Hafez N."/>
            <person name="Hagos B."/>
            <person name="Hall J."/>
            <person name="Henson C."/>
            <person name="Hollinger A."/>
            <person name="Honan T."/>
            <person name="Huard M.D."/>
            <person name="Hughes L."/>
            <person name="Hurhula B."/>
            <person name="Husby M.E."/>
            <person name="Kamat A."/>
            <person name="Kanga B."/>
            <person name="Kashin S."/>
            <person name="Khazanovich D."/>
            <person name="Kisner P."/>
            <person name="Lance K."/>
            <person name="Lara M."/>
            <person name="Lee W."/>
            <person name="Lennon N."/>
            <person name="Letendre F."/>
            <person name="LeVine R."/>
            <person name="Lipovsky A."/>
            <person name="Liu X."/>
            <person name="Liu J."/>
            <person name="Liu S."/>
            <person name="Lokyitsang T."/>
            <person name="Lokyitsang Y."/>
            <person name="Lubonja R."/>
            <person name="Lui A."/>
            <person name="MacDonald P."/>
            <person name="Magnisalis V."/>
            <person name="Maru K."/>
            <person name="Matthews C."/>
            <person name="McCusker W."/>
            <person name="McDonough S."/>
            <person name="Mehta T."/>
            <person name="Meldrim J."/>
            <person name="Meneus L."/>
            <person name="Mihai O."/>
            <person name="Mihalev A."/>
            <person name="Mihova T."/>
            <person name="Mittelman R."/>
            <person name="Mlenga V."/>
            <person name="Montmayeur A."/>
            <person name="Mulrain L."/>
            <person name="Navidi A."/>
            <person name="Naylor J."/>
            <person name="Negash T."/>
            <person name="Nguyen T."/>
            <person name="Nguyen N."/>
            <person name="Nicol R."/>
            <person name="Norbu C."/>
            <person name="Norbu N."/>
            <person name="Novod N."/>
            <person name="O'Neill B."/>
            <person name="Osman S."/>
            <person name="Markiewicz E."/>
            <person name="Oyono O.L."/>
            <person name="Patti C."/>
            <person name="Phunkhang P."/>
            <person name="Pierre F."/>
            <person name="Priest M."/>
            <person name="Raghuraman S."/>
            <person name="Rege F."/>
            <person name="Reyes R."/>
            <person name="Rise C."/>
            <person name="Rogov P."/>
            <person name="Ross K."/>
            <person name="Ryan E."/>
            <person name="Settipalli S."/>
            <person name="Shea T."/>
            <person name="Sherpa N."/>
            <person name="Shi L."/>
            <person name="Shih D."/>
            <person name="Sparrow T."/>
            <person name="Spaulding J."/>
            <person name="Stalker J."/>
            <person name="Stange-Thomann N."/>
            <person name="Stavropoulos S."/>
            <person name="Stone C."/>
            <person name="Strader C."/>
            <person name="Tesfaye S."/>
            <person name="Thomson T."/>
            <person name="Thoulutsang Y."/>
            <person name="Thoulutsang D."/>
            <person name="Topham K."/>
            <person name="Topping I."/>
            <person name="Tsamla T."/>
            <person name="Vassiliev H."/>
            <person name="Vo A."/>
            <person name="Wangchuk T."/>
            <person name="Wangdi T."/>
            <person name="Weiand M."/>
            <person name="Wilkinson J."/>
            <person name="Wilson A."/>
            <person name="Yadav S."/>
            <person name="Young G."/>
            <person name="Yu Q."/>
            <person name="Zembek L."/>
            <person name="Zhong D."/>
            <person name="Zimmer A."/>
            <person name="Zwirko Z."/>
            <person name="Jaffe D.B."/>
            <person name="Alvarez P."/>
            <person name="Brockman W."/>
            <person name="Butler J."/>
            <person name="Chin C."/>
            <person name="Gnerre S."/>
            <person name="Grabherr M."/>
            <person name="Kleber M."/>
            <person name="Mauceli E."/>
            <person name="MacCallum I."/>
        </authorList>
    </citation>
    <scope>NUCLEOTIDE SEQUENCE [LARGE SCALE GENOMIC DNA]</scope>
    <source>
        <strain evidence="7">Tucson 14024-0371.13</strain>
    </source>
</reference>
<accession>B3MAE5</accession>
<dbReference type="GeneID" id="6506705"/>
<feature type="region of interest" description="Disordered" evidence="4">
    <location>
        <begin position="206"/>
        <end position="226"/>
    </location>
</feature>
<dbReference type="SMART" id="SM00674">
    <property type="entry name" value="CENPB"/>
    <property type="match status" value="2"/>
</dbReference>
<sequence length="504" mass="58331">MYSDDTDDQPGEDSFHGTSNTRRETDEDTSNPSSDSQRVRNVLTLEERVAVISQYDILPMYSKIARNFNCSWEQIKNIVSNRDSIMEFYEVTSKLSPKPIKDGDVRKNKLRFLGHCLYEYIQRAQYYLNTEITEELIRNRAQDFRDLLRLEGFVPSKSWMNHFKAKFNITLSNRQITITRRPPRSMNLRDIMSYCGRNNSVACTLAQRSPEPNSESSASSSQRDRPLYRTKTLVEASSQNQATCDEVLMRRRRKINFLEKCLYEYTERWQVHKQGRVDLDNLRTVAINLKDILKIENFFPDKKWLNHFKSHYGFNFSVGVPASNRRVPLSLDLRDIVSYCSRPDGQRVTLASKVAQTPVPTEDTNDGNKEKDEDDDDCVAVDVKPELIEIKDEDDDEDDNQILAKAAKRKMEDNTAPCPLKIQKIQSLHKSDLNDEVIPPAPSPGHYSETSEEANLPTCVENYKDALRLLKPLEEFVLLEENYRAIGLLTQLEQIFESMAKKEK</sequence>
<proteinExistence type="predicted"/>
<name>B3MAE5_DROAN</name>
<protein>
    <recommendedName>
        <fullName evidence="5">HTH CENPB-type domain-containing protein</fullName>
    </recommendedName>
</protein>
<feature type="domain" description="HTH CENPB-type" evidence="5">
    <location>
        <begin position="101"/>
        <end position="173"/>
    </location>
</feature>
<dbReference type="Pfam" id="PF04218">
    <property type="entry name" value="CENP-B_N"/>
    <property type="match status" value="1"/>
</dbReference>
<dbReference type="Pfam" id="PF03221">
    <property type="entry name" value="HTH_Tnp_Tc5"/>
    <property type="match status" value="1"/>
</dbReference>
<dbReference type="KEGG" id="dan:6506705"/>
<dbReference type="STRING" id="7217.B3MAE5"/>
<evidence type="ECO:0000313" key="7">
    <source>
        <dbReference type="Proteomes" id="UP000007801"/>
    </source>
</evidence>
<dbReference type="InterPro" id="IPR007889">
    <property type="entry name" value="HTH_Psq"/>
</dbReference>
<dbReference type="GO" id="GO:0003677">
    <property type="term" value="F:DNA binding"/>
    <property type="evidence" value="ECO:0007669"/>
    <property type="project" value="UniProtKB-KW"/>
</dbReference>
<dbReference type="InterPro" id="IPR006600">
    <property type="entry name" value="HTH_CenpB_DNA-bd_dom"/>
</dbReference>
<dbReference type="SMR" id="B3MAE5"/>
<evidence type="ECO:0000259" key="5">
    <source>
        <dbReference type="PROSITE" id="PS51253"/>
    </source>
</evidence>
<evidence type="ECO:0000256" key="4">
    <source>
        <dbReference type="SAM" id="MobiDB-lite"/>
    </source>
</evidence>
<gene>
    <name evidence="6" type="primary">Dana\GF24070</name>
    <name evidence="6" type="synonym">dana_GLEANR_8823</name>
    <name evidence="6" type="ORF">GF24070</name>
</gene>
<dbReference type="InParanoid" id="B3MAE5"/>
<dbReference type="PROSITE" id="PS51253">
    <property type="entry name" value="HTH_CENPB"/>
    <property type="match status" value="1"/>
</dbReference>
<feature type="region of interest" description="Disordered" evidence="4">
    <location>
        <begin position="1"/>
        <end position="39"/>
    </location>
</feature>
<evidence type="ECO:0000256" key="2">
    <source>
        <dbReference type="ARBA" id="ARBA00023125"/>
    </source>
</evidence>
<dbReference type="InterPro" id="IPR009057">
    <property type="entry name" value="Homeodomain-like_sf"/>
</dbReference>
<evidence type="ECO:0000256" key="1">
    <source>
        <dbReference type="ARBA" id="ARBA00004123"/>
    </source>
</evidence>
<keyword evidence="2" id="KW-0238">DNA-binding</keyword>
<keyword evidence="7" id="KW-1185">Reference proteome</keyword>
<feature type="region of interest" description="Disordered" evidence="4">
    <location>
        <begin position="352"/>
        <end position="377"/>
    </location>
</feature>
<dbReference type="OrthoDB" id="9909311at2759"/>
<dbReference type="eggNOG" id="ENOG502T83S">
    <property type="taxonomic scope" value="Eukaryota"/>
</dbReference>
<keyword evidence="3" id="KW-0539">Nucleus</keyword>
<evidence type="ECO:0000313" key="6">
    <source>
        <dbReference type="EMBL" id="EDV40196.2"/>
    </source>
</evidence>
<feature type="compositionally biased region" description="Acidic residues" evidence="4">
    <location>
        <begin position="1"/>
        <end position="11"/>
    </location>
</feature>
<dbReference type="GO" id="GO:0005634">
    <property type="term" value="C:nucleus"/>
    <property type="evidence" value="ECO:0007669"/>
    <property type="project" value="UniProtKB-SubCell"/>
</dbReference>
<dbReference type="Proteomes" id="UP000007801">
    <property type="component" value="Unassembled WGS sequence"/>
</dbReference>
<dbReference type="EMBL" id="CH902618">
    <property type="protein sequence ID" value="EDV40196.2"/>
    <property type="molecule type" value="Genomic_DNA"/>
</dbReference>
<comment type="subcellular location">
    <subcellularLocation>
        <location evidence="1">Nucleus</location>
    </subcellularLocation>
</comment>